<feature type="domain" description="GS catalytic" evidence="8">
    <location>
        <begin position="127"/>
        <end position="438"/>
    </location>
</feature>
<evidence type="ECO:0000256" key="6">
    <source>
        <dbReference type="PROSITE-ProRule" id="PRU01331"/>
    </source>
</evidence>
<protein>
    <recommendedName>
        <fullName evidence="4">Lengsin</fullName>
    </recommendedName>
    <alternativeName>
        <fullName evidence="5">Glutamate-ammonia ligase domain-containing protein 1</fullName>
    </alternativeName>
</protein>
<evidence type="ECO:0000256" key="5">
    <source>
        <dbReference type="ARBA" id="ARBA00042675"/>
    </source>
</evidence>
<keyword evidence="10" id="KW-1185">Reference proteome</keyword>
<dbReference type="PROSITE" id="PS51987">
    <property type="entry name" value="GS_CATALYTIC"/>
    <property type="match status" value="1"/>
</dbReference>
<dbReference type="Gene3D" id="3.30.590.10">
    <property type="entry name" value="Glutamine synthetase/guanido kinase, catalytic domain"/>
    <property type="match status" value="1"/>
</dbReference>
<dbReference type="Pfam" id="PF00120">
    <property type="entry name" value="Gln-synt_C"/>
    <property type="match status" value="1"/>
</dbReference>
<reference evidence="10" key="1">
    <citation type="journal article" date="2023" name="Commun. Biol.">
        <title>Genome analysis of Parmales, the sister group of diatoms, reveals the evolutionary specialization of diatoms from phago-mixotrophs to photoautotrophs.</title>
        <authorList>
            <person name="Ban H."/>
            <person name="Sato S."/>
            <person name="Yoshikawa S."/>
            <person name="Yamada K."/>
            <person name="Nakamura Y."/>
            <person name="Ichinomiya M."/>
            <person name="Sato N."/>
            <person name="Blanc-Mathieu R."/>
            <person name="Endo H."/>
            <person name="Kuwata A."/>
            <person name="Ogata H."/>
        </authorList>
    </citation>
    <scope>NUCLEOTIDE SEQUENCE [LARGE SCALE GENOMIC DNA]</scope>
    <source>
        <strain evidence="10">NIES 3700</strain>
    </source>
</reference>
<dbReference type="InterPro" id="IPR008146">
    <property type="entry name" value="Gln_synth_cat_dom"/>
</dbReference>
<evidence type="ECO:0000256" key="2">
    <source>
        <dbReference type="ARBA" id="ARBA00037583"/>
    </source>
</evidence>
<comment type="caution">
    <text evidence="9">The sequence shown here is derived from an EMBL/GenBank/DDBJ whole genome shotgun (WGS) entry which is preliminary data.</text>
</comment>
<sequence>MVDGRSSFAFCQPHYEDVPAPCDDVERAKALTYVHYTTSDLHGRPLGKLVPVYPDECLLNNKVYLCPVFFDLTPNPERMELELDEVAVEAGFGNAPLTPIPSTLSPWFSEDERSRRVICENDLDLSPRTLCRRILERLPMDFKSAFEYEFFIGNIDANTNSFSPAFKSPDIYSQHGLSMGNKILQFSKSVVEECENQNPPIKITTINLEYGPGQVEMPLAPHLGIDSADAGFTFKEIVRRAASDSGYDATFCSSFDGIGCGSGGHFNFSLPNCDEEMSMQFVAGILQHVPGITALCAPSLPCYARQGHWSPTKNDYDEDNRMCCIRGKNDRGNRYFELRLPSSACNPYLVLGAVIACGQEGIEKRLKMSDVEKTDVPNSLSAALTALNEDDHIVEAFGKRFVEIFTNVKRAEIDGFERLLAKGETLENIYVQQYMKWL</sequence>
<evidence type="ECO:0000256" key="4">
    <source>
        <dbReference type="ARBA" id="ARBA00039404"/>
    </source>
</evidence>
<dbReference type="GO" id="GO:0004356">
    <property type="term" value="F:glutamine synthetase activity"/>
    <property type="evidence" value="ECO:0007669"/>
    <property type="project" value="InterPro"/>
</dbReference>
<dbReference type="PANTHER" id="PTHR43407">
    <property type="entry name" value="GLUTAMINE SYNTHETASE"/>
    <property type="match status" value="1"/>
</dbReference>
<evidence type="ECO:0000256" key="1">
    <source>
        <dbReference type="ARBA" id="ARBA00009897"/>
    </source>
</evidence>
<dbReference type="Proteomes" id="UP001165122">
    <property type="component" value="Unassembled WGS sequence"/>
</dbReference>
<dbReference type="OrthoDB" id="77835at2759"/>
<gene>
    <name evidence="9" type="ORF">TrLO_g10708</name>
</gene>
<dbReference type="GO" id="GO:0016020">
    <property type="term" value="C:membrane"/>
    <property type="evidence" value="ECO:0007669"/>
    <property type="project" value="TreeGrafter"/>
</dbReference>
<dbReference type="InterPro" id="IPR014746">
    <property type="entry name" value="Gln_synth/guanido_kin_cat_dom"/>
</dbReference>
<accession>A0A9W7F5Y2</accession>
<dbReference type="SMART" id="SM01230">
    <property type="entry name" value="Gln-synt_C"/>
    <property type="match status" value="1"/>
</dbReference>
<comment type="similarity">
    <text evidence="1 6 7">Belongs to the glutamine synthetase family.</text>
</comment>
<evidence type="ECO:0000313" key="10">
    <source>
        <dbReference type="Proteomes" id="UP001165122"/>
    </source>
</evidence>
<evidence type="ECO:0000259" key="8">
    <source>
        <dbReference type="PROSITE" id="PS51987"/>
    </source>
</evidence>
<comment type="function">
    <text evidence="2">May act as a component of the cytoskeleton or as a chaperone for the reorganization of intermediate filament proteins during terminal differentiation in the lens. Does not seem to have enzymatic activity.</text>
</comment>
<organism evidence="9 10">
    <name type="scientific">Triparma laevis f. longispina</name>
    <dbReference type="NCBI Taxonomy" id="1714387"/>
    <lineage>
        <taxon>Eukaryota</taxon>
        <taxon>Sar</taxon>
        <taxon>Stramenopiles</taxon>
        <taxon>Ochrophyta</taxon>
        <taxon>Bolidophyceae</taxon>
        <taxon>Parmales</taxon>
        <taxon>Triparmaceae</taxon>
        <taxon>Triparma</taxon>
    </lineage>
</organism>
<evidence type="ECO:0000313" key="9">
    <source>
        <dbReference type="EMBL" id="GMI03626.1"/>
    </source>
</evidence>
<dbReference type="GO" id="GO:0005737">
    <property type="term" value="C:cytoplasm"/>
    <property type="evidence" value="ECO:0007669"/>
    <property type="project" value="TreeGrafter"/>
</dbReference>
<dbReference type="PANTHER" id="PTHR43407:SF1">
    <property type="entry name" value="LENGSIN"/>
    <property type="match status" value="1"/>
</dbReference>
<dbReference type="SUPFAM" id="SSF55931">
    <property type="entry name" value="Glutamine synthetase/guanido kinase"/>
    <property type="match status" value="1"/>
</dbReference>
<evidence type="ECO:0000256" key="7">
    <source>
        <dbReference type="RuleBase" id="RU000384"/>
    </source>
</evidence>
<name>A0A9W7F5Y2_9STRA</name>
<comment type="subunit">
    <text evidence="3">Dodecamer. Interacts with BFSP2 and VIM.</text>
</comment>
<dbReference type="EMBL" id="BRXW01000060">
    <property type="protein sequence ID" value="GMI03626.1"/>
    <property type="molecule type" value="Genomic_DNA"/>
</dbReference>
<dbReference type="AlphaFoldDB" id="A0A9W7F5Y2"/>
<evidence type="ECO:0000256" key="3">
    <source>
        <dbReference type="ARBA" id="ARBA00038790"/>
    </source>
</evidence>
<proteinExistence type="inferred from homology"/>